<sequence length="425" mass="48293">MFKLIIYLKQFLYRLKAKLWFKPTAYCLLAILGVSICYFLQEFKIFNLYPKRVTAETVTTLLSIINTSMLVVVTFAVGSMISAYTSASKSGTPRVLTLLLQDNISKKATSSFIGAFIFGIVATIGVKSNSFNHSGIFLIFVLTIGVIGWVIFTFILWIDSIARLGQIKILPIITEKQAKSTIENYIKNPYKSCHILVKDKIPENAIPIYSKTYGFLTDIDFAALNKLCEDKDTNIYIVKSIGSHLTVLDKIAYVETTKNLKGNDLDELLNRFILSDERIFSNDPIFCLELLDEIAGKALSPGINDPRTAIYVIDSSTRLIDYLLKNNKENSEIIYNKIFMTEIPLEKFIKSSFEFIRIYGSNNLLVSKKLQASLLHIYQQASLESDKKIILEYTDNCYSQALNELKQGFEQLEFKNYRNSITPTK</sequence>
<accession>A0ABV9TAF8</accession>
<dbReference type="InterPro" id="IPR018723">
    <property type="entry name" value="DUF2254_membrane"/>
</dbReference>
<keyword evidence="1" id="KW-1133">Transmembrane helix</keyword>
<dbReference type="RefSeq" id="WP_119330174.1">
    <property type="nucleotide sequence ID" value="NZ_JBHSJH010000001.1"/>
</dbReference>
<feature type="transmembrane region" description="Helical" evidence="1">
    <location>
        <begin position="108"/>
        <end position="124"/>
    </location>
</feature>
<proteinExistence type="predicted"/>
<dbReference type="Pfam" id="PF10011">
    <property type="entry name" value="DUF2254"/>
    <property type="match status" value="1"/>
</dbReference>
<organism evidence="2 3">
    <name type="scientific">Pseudofrancisella aestuarii</name>
    <dbReference type="NCBI Taxonomy" id="2670347"/>
    <lineage>
        <taxon>Bacteria</taxon>
        <taxon>Pseudomonadati</taxon>
        <taxon>Pseudomonadota</taxon>
        <taxon>Gammaproteobacteria</taxon>
        <taxon>Thiotrichales</taxon>
        <taxon>Francisellaceae</taxon>
        <taxon>Pseudofrancisella</taxon>
    </lineage>
</organism>
<dbReference type="EMBL" id="JBHSJH010000001">
    <property type="protein sequence ID" value="MFC4892118.1"/>
    <property type="molecule type" value="Genomic_DNA"/>
</dbReference>
<keyword evidence="1" id="KW-0812">Transmembrane</keyword>
<keyword evidence="3" id="KW-1185">Reference proteome</keyword>
<evidence type="ECO:0000256" key="1">
    <source>
        <dbReference type="SAM" id="Phobius"/>
    </source>
</evidence>
<gene>
    <name evidence="2" type="ORF">ACFPDQ_03545</name>
</gene>
<reference evidence="3" key="1">
    <citation type="journal article" date="2019" name="Int. J. Syst. Evol. Microbiol.">
        <title>The Global Catalogue of Microorganisms (GCM) 10K type strain sequencing project: providing services to taxonomists for standard genome sequencing and annotation.</title>
        <authorList>
            <consortium name="The Broad Institute Genomics Platform"/>
            <consortium name="The Broad Institute Genome Sequencing Center for Infectious Disease"/>
            <person name="Wu L."/>
            <person name="Ma J."/>
        </authorList>
    </citation>
    <scope>NUCLEOTIDE SEQUENCE [LARGE SCALE GENOMIC DNA]</scope>
    <source>
        <strain evidence="3">CGMCC 1.13718</strain>
    </source>
</reference>
<comment type="caution">
    <text evidence="2">The sequence shown here is derived from an EMBL/GenBank/DDBJ whole genome shotgun (WGS) entry which is preliminary data.</text>
</comment>
<keyword evidence="1" id="KW-0472">Membrane</keyword>
<feature type="transmembrane region" description="Helical" evidence="1">
    <location>
        <begin position="136"/>
        <end position="158"/>
    </location>
</feature>
<name>A0ABV9TAF8_9GAMM</name>
<evidence type="ECO:0000313" key="3">
    <source>
        <dbReference type="Proteomes" id="UP001595926"/>
    </source>
</evidence>
<dbReference type="Proteomes" id="UP001595926">
    <property type="component" value="Unassembled WGS sequence"/>
</dbReference>
<protein>
    <submittedName>
        <fullName evidence="2">DUF2254 domain-containing protein</fullName>
    </submittedName>
</protein>
<feature type="transmembrane region" description="Helical" evidence="1">
    <location>
        <begin position="61"/>
        <end position="87"/>
    </location>
</feature>
<feature type="transmembrane region" description="Helical" evidence="1">
    <location>
        <begin position="20"/>
        <end position="41"/>
    </location>
</feature>
<evidence type="ECO:0000313" key="2">
    <source>
        <dbReference type="EMBL" id="MFC4892118.1"/>
    </source>
</evidence>